<feature type="region of interest" description="Disordered" evidence="1">
    <location>
        <begin position="34"/>
        <end position="94"/>
    </location>
</feature>
<evidence type="ECO:0008006" key="4">
    <source>
        <dbReference type="Google" id="ProtNLM"/>
    </source>
</evidence>
<reference evidence="2" key="1">
    <citation type="submission" date="2021-02" db="EMBL/GenBank/DDBJ databases">
        <authorList>
            <person name="Dougan E. K."/>
            <person name="Rhodes N."/>
            <person name="Thang M."/>
            <person name="Chan C."/>
        </authorList>
    </citation>
    <scope>NUCLEOTIDE SEQUENCE</scope>
</reference>
<evidence type="ECO:0000256" key="1">
    <source>
        <dbReference type="SAM" id="MobiDB-lite"/>
    </source>
</evidence>
<organism evidence="2 3">
    <name type="scientific">Symbiodinium natans</name>
    <dbReference type="NCBI Taxonomy" id="878477"/>
    <lineage>
        <taxon>Eukaryota</taxon>
        <taxon>Sar</taxon>
        <taxon>Alveolata</taxon>
        <taxon>Dinophyceae</taxon>
        <taxon>Suessiales</taxon>
        <taxon>Symbiodiniaceae</taxon>
        <taxon>Symbiodinium</taxon>
    </lineage>
</organism>
<proteinExistence type="predicted"/>
<evidence type="ECO:0000313" key="2">
    <source>
        <dbReference type="EMBL" id="CAE7299137.1"/>
    </source>
</evidence>
<gene>
    <name evidence="2" type="ORF">SNAT2548_LOCUS15742</name>
</gene>
<sequence length="179" mass="19426">MAGMHQASAGIVNRSLRLASPGFHEEVETFFLDSSLPAECEDAGEMEHAEEEADSEGTRADSTSHQGDSETISSDNEVEDFLSSASESEDSVVDEDLLETAPAVGTRVEVYFTDGSWVPAVVTRARGMQAHVTWDTNENMEVLRDQCLLDFREDVVRLAVGGELPSDCGGDDDEAQHVE</sequence>
<dbReference type="AlphaFoldDB" id="A0A812NQI9"/>
<name>A0A812NQI9_9DINO</name>
<feature type="compositionally biased region" description="Polar residues" evidence="1">
    <location>
        <begin position="60"/>
        <end position="75"/>
    </location>
</feature>
<dbReference type="Proteomes" id="UP000604046">
    <property type="component" value="Unassembled WGS sequence"/>
</dbReference>
<feature type="compositionally biased region" description="Acidic residues" evidence="1">
    <location>
        <begin position="39"/>
        <end position="55"/>
    </location>
</feature>
<dbReference type="EMBL" id="CAJNDS010002057">
    <property type="protein sequence ID" value="CAE7299137.1"/>
    <property type="molecule type" value="Genomic_DNA"/>
</dbReference>
<keyword evidence="3" id="KW-1185">Reference proteome</keyword>
<comment type="caution">
    <text evidence="2">The sequence shown here is derived from an EMBL/GenBank/DDBJ whole genome shotgun (WGS) entry which is preliminary data.</text>
</comment>
<evidence type="ECO:0000313" key="3">
    <source>
        <dbReference type="Proteomes" id="UP000604046"/>
    </source>
</evidence>
<accession>A0A812NQI9</accession>
<protein>
    <recommendedName>
        <fullName evidence="4">Tudor domain-containing protein</fullName>
    </recommendedName>
</protein>